<proteinExistence type="predicted"/>
<evidence type="ECO:0000313" key="2">
    <source>
        <dbReference type="Proteomes" id="UP001500033"/>
    </source>
</evidence>
<organism evidence="1 2">
    <name type="scientific">Streptomyces rhizosphaericus</name>
    <dbReference type="NCBI Taxonomy" id="114699"/>
    <lineage>
        <taxon>Bacteria</taxon>
        <taxon>Bacillati</taxon>
        <taxon>Actinomycetota</taxon>
        <taxon>Actinomycetes</taxon>
        <taxon>Kitasatosporales</taxon>
        <taxon>Streptomycetaceae</taxon>
        <taxon>Streptomyces</taxon>
        <taxon>Streptomyces violaceusniger group</taxon>
    </lineage>
</organism>
<sequence length="77" mass="7450">MSMSPEGALITGVLVLSGAVGVMTTVEIATEIVNTGLHAADTAVRTVDDLGGLAAGGAGGVTVTVAARRSGKRKGGK</sequence>
<dbReference type="Proteomes" id="UP001500033">
    <property type="component" value="Unassembled WGS sequence"/>
</dbReference>
<protein>
    <submittedName>
        <fullName evidence="1">Uncharacterized protein</fullName>
    </submittedName>
</protein>
<accession>A0ABP4D9S6</accession>
<gene>
    <name evidence="1" type="ORF">GCM10009576_096590</name>
</gene>
<reference evidence="2" key="1">
    <citation type="journal article" date="2019" name="Int. J. Syst. Evol. Microbiol.">
        <title>The Global Catalogue of Microorganisms (GCM) 10K type strain sequencing project: providing services to taxonomists for standard genome sequencing and annotation.</title>
        <authorList>
            <consortium name="The Broad Institute Genomics Platform"/>
            <consortium name="The Broad Institute Genome Sequencing Center for Infectious Disease"/>
            <person name="Wu L."/>
            <person name="Ma J."/>
        </authorList>
    </citation>
    <scope>NUCLEOTIDE SEQUENCE [LARGE SCALE GENOMIC DNA]</scope>
    <source>
        <strain evidence="2">JCM 11445</strain>
    </source>
</reference>
<name>A0ABP4D9S6_9ACTN</name>
<keyword evidence="2" id="KW-1185">Reference proteome</keyword>
<comment type="caution">
    <text evidence="1">The sequence shown here is derived from an EMBL/GenBank/DDBJ whole genome shotgun (WGS) entry which is preliminary data.</text>
</comment>
<evidence type="ECO:0000313" key="1">
    <source>
        <dbReference type="EMBL" id="GAA1003486.1"/>
    </source>
</evidence>
<dbReference type="EMBL" id="BAAAIE010000176">
    <property type="protein sequence ID" value="GAA1003486.1"/>
    <property type="molecule type" value="Genomic_DNA"/>
</dbReference>